<gene>
    <name evidence="1" type="ORF">K8V90_11070</name>
</gene>
<dbReference type="InterPro" id="IPR017642">
    <property type="entry name" value="DNA_S_mod_DndB"/>
</dbReference>
<reference evidence="1" key="2">
    <citation type="submission" date="2021-09" db="EMBL/GenBank/DDBJ databases">
        <authorList>
            <person name="Gilroy R."/>
        </authorList>
    </citation>
    <scope>NUCLEOTIDE SEQUENCE</scope>
    <source>
        <strain evidence="1">1277</strain>
    </source>
</reference>
<evidence type="ECO:0000313" key="1">
    <source>
        <dbReference type="EMBL" id="HJG97630.1"/>
    </source>
</evidence>
<reference evidence="1" key="1">
    <citation type="journal article" date="2021" name="PeerJ">
        <title>Extensive microbial diversity within the chicken gut microbiome revealed by metagenomics and culture.</title>
        <authorList>
            <person name="Gilroy R."/>
            <person name="Ravi A."/>
            <person name="Getino M."/>
            <person name="Pursley I."/>
            <person name="Horton D.L."/>
            <person name="Alikhan N.F."/>
            <person name="Baker D."/>
            <person name="Gharbi K."/>
            <person name="Hall N."/>
            <person name="Watson M."/>
            <person name="Adriaenssens E.M."/>
            <person name="Foster-Nyarko E."/>
            <person name="Jarju S."/>
            <person name="Secka A."/>
            <person name="Antonio M."/>
            <person name="Oren A."/>
            <person name="Chaudhuri R.R."/>
            <person name="La Ragione R."/>
            <person name="Hildebrand F."/>
            <person name="Pallen M.J."/>
        </authorList>
    </citation>
    <scope>NUCLEOTIDE SEQUENCE</scope>
    <source>
        <strain evidence="1">1277</strain>
    </source>
</reference>
<feature type="non-terminal residue" evidence="1">
    <location>
        <position position="1"/>
    </location>
</feature>
<dbReference type="AlphaFoldDB" id="A0A921T170"/>
<name>A0A921T170_9FIRM</name>
<protein>
    <submittedName>
        <fullName evidence="1">DNA sulfur modification protein DndB</fullName>
    </submittedName>
</protein>
<proteinExistence type="predicted"/>
<accession>A0A921T170</accession>
<dbReference type="Proteomes" id="UP000776700">
    <property type="component" value="Unassembled WGS sequence"/>
</dbReference>
<organism evidence="1 2">
    <name type="scientific">Romboutsia timonensis</name>
    <dbReference type="NCBI Taxonomy" id="1776391"/>
    <lineage>
        <taxon>Bacteria</taxon>
        <taxon>Bacillati</taxon>
        <taxon>Bacillota</taxon>
        <taxon>Clostridia</taxon>
        <taxon>Peptostreptococcales</taxon>
        <taxon>Peptostreptococcaceae</taxon>
        <taxon>Romboutsia</taxon>
    </lineage>
</organism>
<comment type="caution">
    <text evidence="1">The sequence shown here is derived from an EMBL/GenBank/DDBJ whole genome shotgun (WGS) entry which is preliminary data.</text>
</comment>
<sequence length="200" mass="22733">KNKLIETGLIGICDTDKIDWDKDNGSLTRKDIVGVNAHLILNKSNINSATPTIVESRLDVAEEFWNAVSQIPGFGEPSAKYNTVSAQPVVLKALAKLTYDFAFGKKKSEENLRHLLDGITDLDFSHSNPMWRYYQLSEEDRIKYGIDKMAEYLPDIETGNRDIGSFDGKWMRFGSKHNDIFPIIGDMIRWKLGLPSRHEK</sequence>
<dbReference type="Pfam" id="PF14072">
    <property type="entry name" value="DndB"/>
    <property type="match status" value="1"/>
</dbReference>
<dbReference type="EMBL" id="DYUB01000345">
    <property type="protein sequence ID" value="HJG97630.1"/>
    <property type="molecule type" value="Genomic_DNA"/>
</dbReference>
<evidence type="ECO:0000313" key="2">
    <source>
        <dbReference type="Proteomes" id="UP000776700"/>
    </source>
</evidence>